<dbReference type="CDD" id="cd07937">
    <property type="entry name" value="DRE_TIM_PC_TC_5S"/>
    <property type="match status" value="1"/>
</dbReference>
<evidence type="ECO:0000259" key="11">
    <source>
        <dbReference type="PROSITE" id="PS50979"/>
    </source>
</evidence>
<feature type="domain" description="Biotin carboxylation" evidence="11">
    <location>
        <begin position="51"/>
        <end position="501"/>
    </location>
</feature>
<dbReference type="InterPro" id="IPR005481">
    <property type="entry name" value="BC-like_N"/>
</dbReference>
<dbReference type="Pfam" id="PF02436">
    <property type="entry name" value="PYC_OADA"/>
    <property type="match status" value="1"/>
</dbReference>
<dbReference type="NCBIfam" id="NF009554">
    <property type="entry name" value="PRK12999.1"/>
    <property type="match status" value="1"/>
</dbReference>
<name>A0A8S3RTJ0_MYTED</name>
<dbReference type="PROSITE" id="PS50975">
    <property type="entry name" value="ATP_GRASP"/>
    <property type="match status" value="1"/>
</dbReference>
<dbReference type="SUPFAM" id="SSF89000">
    <property type="entry name" value="post-HMGL domain-like"/>
    <property type="match status" value="1"/>
</dbReference>
<dbReference type="Gene3D" id="2.40.50.100">
    <property type="match status" value="1"/>
</dbReference>
<dbReference type="InterPro" id="IPR000891">
    <property type="entry name" value="PYR_CT"/>
</dbReference>
<dbReference type="GO" id="GO:0046872">
    <property type="term" value="F:metal ion binding"/>
    <property type="evidence" value="ECO:0007669"/>
    <property type="project" value="UniProtKB-KW"/>
</dbReference>
<evidence type="ECO:0000259" key="9">
    <source>
        <dbReference type="PROSITE" id="PS50968"/>
    </source>
</evidence>
<dbReference type="InterPro" id="IPR000089">
    <property type="entry name" value="Biotin_lipoyl"/>
</dbReference>
<dbReference type="Pfam" id="PF02785">
    <property type="entry name" value="Biotin_carb_C"/>
    <property type="match status" value="1"/>
</dbReference>
<dbReference type="CDD" id="cd06850">
    <property type="entry name" value="biotinyl_domain"/>
    <property type="match status" value="1"/>
</dbReference>
<proteinExistence type="predicted"/>
<dbReference type="Pfam" id="PF00682">
    <property type="entry name" value="HMGL-like"/>
    <property type="match status" value="1"/>
</dbReference>
<dbReference type="PROSITE" id="PS00867">
    <property type="entry name" value="CPSASE_2"/>
    <property type="match status" value="1"/>
</dbReference>
<dbReference type="InterPro" id="IPR005930">
    <property type="entry name" value="Pyruv_COase"/>
</dbReference>
<evidence type="ECO:0000256" key="5">
    <source>
        <dbReference type="ARBA" id="ARBA00022741"/>
    </source>
</evidence>
<evidence type="ECO:0000256" key="8">
    <source>
        <dbReference type="PROSITE-ProRule" id="PRU00409"/>
    </source>
</evidence>
<dbReference type="SMART" id="SM00878">
    <property type="entry name" value="Biotin_carb_C"/>
    <property type="match status" value="1"/>
</dbReference>
<reference evidence="13" key="1">
    <citation type="submission" date="2021-03" db="EMBL/GenBank/DDBJ databases">
        <authorList>
            <person name="Bekaert M."/>
        </authorList>
    </citation>
    <scope>NUCLEOTIDE SEQUENCE</scope>
</reference>
<sequence length="1237" mass="137383">MFRLQSRVSSLCTTARCHLAESIPTKQRHGYKLPVGLVRQYASEHPATRQKIKKLMVANRGEIAIRVFRACTEMDIRTVAIYSEQDRMHMHRQKADEGYLIGKGLPPVAAYLNIPEIIQIAQENEVDAIHPGYGFLSERSDFADACVDAGIQLIGPSPEVIRKMGDKVEARQAAIDAGVQVVPGTPGPVENAEEAYLFCEQYGLPVIFKAAFGGGGRGMRVVRKLEEVEENFHRAYSEAESAFGNGALFLEKFIERPRHIEVQIIGDSHGNIVHLYERDCSVQRRHQKVVEIAPAPQLPREIRDSMTADAVKLAQFVGYENAGTVEFLLDTNGQYFFIEVNARLQVEHTVTEEVTGVDLVQSQIKVAEGRSLKEIGLEQDKIALHGCAIQCRMTTEDPARQFQPDTGRIEVFRSGEGMGIRLDSALGFAGAIISPYYDSLLVKVIAHAWDHPSACAKMLRTLKEFRIRGVKTNIPFLLNVLEHKQFLSGVVDTYFIDENPQLFQFNPSQNRAQKLLNYLGQCMVNGPMTPFATDIPPSEIQPTVPELPIDVETGLHVSQQNNKKTNFKSYIDVETGLHAKAPPPGWRDILKQDGPTAFAKKVREHNGLLLMDTTFRDAHQSLLATRVRTYDLKKIAPYASHKFHNLYSMENWGGATYDVAMRFLHECPWERLQELRKRVPNVPFQMLLRGANAVGYTNYPDNVVYKFCDLAVKNGMDIFRVFDSLNYLPNIIVGMEAVGKAGGVIEAAISYTGDVSNPSLEKYNLKYYTDLADELVKAGTHVLCIKDMAGVLKPRAAKLLITALRDRHPDIPIHVHTHDTAGAGVASMLACAEAGADIVDVAVDSMSGLTSQPSMGAVVSSVANTELDTGIDLHDVTEYSSYWEQTRNLYGPFECCKTLKSGNSDVYDNQIPEKKLPLLNLKWGQYTNLQFQAFSLGLAEQFEEVKKRYCEANLLLGDIPKVTPSSKVVGDMAQFMVQNKLNTAQVEDRAEDLSLPVSVIEYFQGFLGEPPGGYPEPLRSKILGDKPRVNGRPGASLQPVDFDKIKEELIEKHGKRIREVDVLSSALYPNVTDDFLQFRETYGPVDTLDTTLFLAGPKMAQEVQVDIEKGKTLSIKVLAVGDLNKNGQREVFFELNGQLRSVMIKDEVASKELHFHPKALKGVKGSVGSPMPGTVIDIKVKDGEKVEKGAPLLVISAMKMEMVVNAPCSGIVQKVSVEKNMKIEGEDLLLEIEALPE</sequence>
<keyword evidence="7" id="KW-0092">Biotin</keyword>
<dbReference type="Gene3D" id="3.10.600.10">
    <property type="entry name" value="pyruvate carboxylase f1077a mutant domain"/>
    <property type="match status" value="2"/>
</dbReference>
<dbReference type="InterPro" id="IPR013785">
    <property type="entry name" value="Aldolase_TIM"/>
</dbReference>
<dbReference type="Proteomes" id="UP000683360">
    <property type="component" value="Unassembled WGS sequence"/>
</dbReference>
<evidence type="ECO:0000256" key="6">
    <source>
        <dbReference type="ARBA" id="ARBA00022840"/>
    </source>
</evidence>
<dbReference type="SUPFAM" id="SSF52440">
    <property type="entry name" value="PreATP-grasp domain"/>
    <property type="match status" value="1"/>
</dbReference>
<keyword evidence="4" id="KW-0479">Metal-binding</keyword>
<dbReference type="FunFam" id="3.40.50.20:FF:000010">
    <property type="entry name" value="Propionyl-CoA carboxylase subunit alpha"/>
    <property type="match status" value="1"/>
</dbReference>
<dbReference type="Pfam" id="PF00364">
    <property type="entry name" value="Biotin_lipoyl"/>
    <property type="match status" value="1"/>
</dbReference>
<dbReference type="PROSITE" id="PS50968">
    <property type="entry name" value="BIOTINYL_LIPOYL"/>
    <property type="match status" value="1"/>
</dbReference>
<evidence type="ECO:0000256" key="7">
    <source>
        <dbReference type="ARBA" id="ARBA00023267"/>
    </source>
</evidence>
<feature type="domain" description="ATP-grasp" evidence="10">
    <location>
        <begin position="171"/>
        <end position="368"/>
    </location>
</feature>
<dbReference type="InterPro" id="IPR005482">
    <property type="entry name" value="Biotin_COase_C"/>
</dbReference>
<dbReference type="GO" id="GO:0004736">
    <property type="term" value="F:pyruvate carboxylase activity"/>
    <property type="evidence" value="ECO:0007669"/>
    <property type="project" value="UniProtKB-EC"/>
</dbReference>
<keyword evidence="6 8" id="KW-0067">ATP-binding</keyword>
<feature type="domain" description="Pyruvate carboxyltransferase" evidence="12">
    <location>
        <begin position="608"/>
        <end position="877"/>
    </location>
</feature>
<dbReference type="NCBIfam" id="NF006761">
    <property type="entry name" value="PRK09282.1"/>
    <property type="match status" value="1"/>
</dbReference>
<dbReference type="EMBL" id="CAJPWZ010001274">
    <property type="protein sequence ID" value="CAG2211752.1"/>
    <property type="molecule type" value="Genomic_DNA"/>
</dbReference>
<evidence type="ECO:0000259" key="10">
    <source>
        <dbReference type="PROSITE" id="PS50975"/>
    </source>
</evidence>
<dbReference type="Gene3D" id="3.20.20.70">
    <property type="entry name" value="Aldolase class I"/>
    <property type="match status" value="1"/>
</dbReference>
<dbReference type="FunFam" id="3.10.600.10:FF:000001">
    <property type="entry name" value="Pyruvate carboxylase"/>
    <property type="match status" value="1"/>
</dbReference>
<feature type="domain" description="Lipoyl-binding" evidence="9">
    <location>
        <begin position="1158"/>
        <end position="1233"/>
    </location>
</feature>
<comment type="cofactor">
    <cofactor evidence="1">
        <name>biotin</name>
        <dbReference type="ChEBI" id="CHEBI:57586"/>
    </cofactor>
</comment>
<dbReference type="SUPFAM" id="SSF51246">
    <property type="entry name" value="Rudiment single hybrid motif"/>
    <property type="match status" value="1"/>
</dbReference>
<dbReference type="InterPro" id="IPR011761">
    <property type="entry name" value="ATP-grasp"/>
</dbReference>
<dbReference type="SUPFAM" id="SSF56059">
    <property type="entry name" value="Glutathione synthetase ATP-binding domain-like"/>
    <property type="match status" value="1"/>
</dbReference>
<gene>
    <name evidence="13" type="ORF">MEDL_25754</name>
</gene>
<organism evidence="13 14">
    <name type="scientific">Mytilus edulis</name>
    <name type="common">Blue mussel</name>
    <dbReference type="NCBI Taxonomy" id="6550"/>
    <lineage>
        <taxon>Eukaryota</taxon>
        <taxon>Metazoa</taxon>
        <taxon>Spiralia</taxon>
        <taxon>Lophotrochozoa</taxon>
        <taxon>Mollusca</taxon>
        <taxon>Bivalvia</taxon>
        <taxon>Autobranchia</taxon>
        <taxon>Pteriomorphia</taxon>
        <taxon>Mytilida</taxon>
        <taxon>Mytiloidea</taxon>
        <taxon>Mytilidae</taxon>
        <taxon>Mytilinae</taxon>
        <taxon>Mytilus</taxon>
    </lineage>
</organism>
<dbReference type="EC" id="6.4.1.1" evidence="2"/>
<dbReference type="FunFam" id="3.30.1490.20:FF:000018">
    <property type="entry name" value="Biotin carboxylase"/>
    <property type="match status" value="1"/>
</dbReference>
<keyword evidence="14" id="KW-1185">Reference proteome</keyword>
<evidence type="ECO:0000256" key="2">
    <source>
        <dbReference type="ARBA" id="ARBA00013057"/>
    </source>
</evidence>
<dbReference type="InterPro" id="IPR011054">
    <property type="entry name" value="Rudment_hybrid_motif"/>
</dbReference>
<dbReference type="PANTHER" id="PTHR43778:SF2">
    <property type="entry name" value="PYRUVATE CARBOXYLASE, MITOCHONDRIAL"/>
    <property type="match status" value="1"/>
</dbReference>
<dbReference type="InterPro" id="IPR016185">
    <property type="entry name" value="PreATP-grasp_dom_sf"/>
</dbReference>
<dbReference type="FunFam" id="3.30.470.20:FF:000012">
    <property type="entry name" value="Pyruvate carboxylase"/>
    <property type="match status" value="1"/>
</dbReference>
<evidence type="ECO:0000256" key="3">
    <source>
        <dbReference type="ARBA" id="ARBA00022598"/>
    </source>
</evidence>
<evidence type="ECO:0000256" key="1">
    <source>
        <dbReference type="ARBA" id="ARBA00001953"/>
    </source>
</evidence>
<dbReference type="SUPFAM" id="SSF51569">
    <property type="entry name" value="Aldolase"/>
    <property type="match status" value="1"/>
</dbReference>
<dbReference type="InterPro" id="IPR003379">
    <property type="entry name" value="Carboxylase_cons_dom"/>
</dbReference>
<accession>A0A8S3RTJ0</accession>
<dbReference type="PANTHER" id="PTHR43778">
    <property type="entry name" value="PYRUVATE CARBOXYLASE"/>
    <property type="match status" value="1"/>
</dbReference>
<evidence type="ECO:0000259" key="12">
    <source>
        <dbReference type="PROSITE" id="PS50991"/>
    </source>
</evidence>
<dbReference type="GO" id="GO:0005737">
    <property type="term" value="C:cytoplasm"/>
    <property type="evidence" value="ECO:0007669"/>
    <property type="project" value="TreeGrafter"/>
</dbReference>
<keyword evidence="5 8" id="KW-0547">Nucleotide-binding</keyword>
<protein>
    <recommendedName>
        <fullName evidence="2">pyruvate carboxylase</fullName>
        <ecNumber evidence="2">6.4.1.1</ecNumber>
    </recommendedName>
</protein>
<evidence type="ECO:0000256" key="4">
    <source>
        <dbReference type="ARBA" id="ARBA00022723"/>
    </source>
</evidence>
<dbReference type="InterPro" id="IPR005479">
    <property type="entry name" value="CPAse_ATP-bd"/>
</dbReference>
<dbReference type="PROSITE" id="PS50979">
    <property type="entry name" value="BC"/>
    <property type="match status" value="1"/>
</dbReference>
<dbReference type="OrthoDB" id="196847at2759"/>
<evidence type="ECO:0000313" key="13">
    <source>
        <dbReference type="EMBL" id="CAG2211752.1"/>
    </source>
</evidence>
<comment type="caution">
    <text evidence="13">The sequence shown here is derived from an EMBL/GenBank/DDBJ whole genome shotgun (WGS) entry which is preliminary data.</text>
</comment>
<dbReference type="InterPro" id="IPR011764">
    <property type="entry name" value="Biotin_carboxylation_dom"/>
</dbReference>
<dbReference type="SUPFAM" id="SSF51230">
    <property type="entry name" value="Single hybrid motif"/>
    <property type="match status" value="1"/>
</dbReference>
<dbReference type="PROSITE" id="PS50991">
    <property type="entry name" value="PYR_CT"/>
    <property type="match status" value="1"/>
</dbReference>
<dbReference type="Pfam" id="PF00289">
    <property type="entry name" value="Biotin_carb_N"/>
    <property type="match status" value="1"/>
</dbReference>
<dbReference type="Gene3D" id="3.30.470.20">
    <property type="entry name" value="ATP-grasp fold, B domain"/>
    <property type="match status" value="1"/>
</dbReference>
<dbReference type="FunFam" id="2.40.50.100:FF:000003">
    <property type="entry name" value="Acetyl-CoA carboxylase biotin carboxyl carrier protein"/>
    <property type="match status" value="1"/>
</dbReference>
<dbReference type="GO" id="GO:0009374">
    <property type="term" value="F:biotin binding"/>
    <property type="evidence" value="ECO:0007669"/>
    <property type="project" value="UniProtKB-ARBA"/>
</dbReference>
<keyword evidence="3 13" id="KW-0436">Ligase</keyword>
<dbReference type="FunFam" id="3.20.20.70:FF:000033">
    <property type="entry name" value="Pyruvate carboxylase"/>
    <property type="match status" value="1"/>
</dbReference>
<dbReference type="GO" id="GO:0006094">
    <property type="term" value="P:gluconeogenesis"/>
    <property type="evidence" value="ECO:0007669"/>
    <property type="project" value="InterPro"/>
</dbReference>
<dbReference type="GO" id="GO:0005524">
    <property type="term" value="F:ATP binding"/>
    <property type="evidence" value="ECO:0007669"/>
    <property type="project" value="UniProtKB-UniRule"/>
</dbReference>
<dbReference type="InterPro" id="IPR011053">
    <property type="entry name" value="Single_hybrid_motif"/>
</dbReference>
<dbReference type="Pfam" id="PF02786">
    <property type="entry name" value="CPSase_L_D2"/>
    <property type="match status" value="1"/>
</dbReference>
<dbReference type="AlphaFoldDB" id="A0A8S3RTJ0"/>
<evidence type="ECO:0000313" key="14">
    <source>
        <dbReference type="Proteomes" id="UP000683360"/>
    </source>
</evidence>
<dbReference type="NCBIfam" id="TIGR01235">
    <property type="entry name" value="pyruv_carbox"/>
    <property type="match status" value="1"/>
</dbReference>
<dbReference type="InterPro" id="IPR055268">
    <property type="entry name" value="PCB-like"/>
</dbReference>